<dbReference type="STRING" id="1036779.SAMN04515666_11084"/>
<feature type="signal peptide" evidence="5">
    <location>
        <begin position="1"/>
        <end position="24"/>
    </location>
</feature>
<dbReference type="FunFam" id="1.10.10.10:FF:000001">
    <property type="entry name" value="LysR family transcriptional regulator"/>
    <property type="match status" value="1"/>
</dbReference>
<keyword evidence="5" id="KW-0732">Signal</keyword>
<dbReference type="InterPro" id="IPR005119">
    <property type="entry name" value="LysR_subst-bd"/>
</dbReference>
<keyword evidence="3 7" id="KW-0238">DNA-binding</keyword>
<reference evidence="8" key="1">
    <citation type="submission" date="2016-10" db="EMBL/GenBank/DDBJ databases">
        <authorList>
            <person name="Varghese N."/>
            <person name="Submissions S."/>
        </authorList>
    </citation>
    <scope>NUCLEOTIDE SEQUENCE [LARGE SCALE GENOMIC DNA]</scope>
    <source>
        <strain evidence="8">LMG 26383,CCUG 61248,R- 45681</strain>
    </source>
</reference>
<evidence type="ECO:0000313" key="7">
    <source>
        <dbReference type="EMBL" id="SEM34839.1"/>
    </source>
</evidence>
<name>A0A1H7XPC4_9HYPH</name>
<evidence type="ECO:0000256" key="5">
    <source>
        <dbReference type="SAM" id="SignalP"/>
    </source>
</evidence>
<dbReference type="SUPFAM" id="SSF46785">
    <property type="entry name" value="Winged helix' DNA-binding domain"/>
    <property type="match status" value="1"/>
</dbReference>
<dbReference type="AlphaFoldDB" id="A0A1H7XPC4"/>
<dbReference type="GO" id="GO:0006351">
    <property type="term" value="P:DNA-templated transcription"/>
    <property type="evidence" value="ECO:0007669"/>
    <property type="project" value="TreeGrafter"/>
</dbReference>
<dbReference type="Proteomes" id="UP000199664">
    <property type="component" value="Unassembled WGS sequence"/>
</dbReference>
<dbReference type="GO" id="GO:0003700">
    <property type="term" value="F:DNA-binding transcription factor activity"/>
    <property type="evidence" value="ECO:0007669"/>
    <property type="project" value="InterPro"/>
</dbReference>
<dbReference type="InterPro" id="IPR036390">
    <property type="entry name" value="WH_DNA-bd_sf"/>
</dbReference>
<dbReference type="EMBL" id="FOAN01000010">
    <property type="protein sequence ID" value="SEM34839.1"/>
    <property type="molecule type" value="Genomic_DNA"/>
</dbReference>
<dbReference type="InterPro" id="IPR058163">
    <property type="entry name" value="LysR-type_TF_proteobact-type"/>
</dbReference>
<dbReference type="InterPro" id="IPR036388">
    <property type="entry name" value="WH-like_DNA-bd_sf"/>
</dbReference>
<evidence type="ECO:0000256" key="1">
    <source>
        <dbReference type="ARBA" id="ARBA00009437"/>
    </source>
</evidence>
<comment type="similarity">
    <text evidence="1">Belongs to the LysR transcriptional regulatory family.</text>
</comment>
<evidence type="ECO:0000256" key="3">
    <source>
        <dbReference type="ARBA" id="ARBA00023125"/>
    </source>
</evidence>
<dbReference type="Gene3D" id="3.40.190.290">
    <property type="match status" value="1"/>
</dbReference>
<evidence type="ECO:0000256" key="4">
    <source>
        <dbReference type="ARBA" id="ARBA00023163"/>
    </source>
</evidence>
<proteinExistence type="inferred from homology"/>
<dbReference type="InterPro" id="IPR000847">
    <property type="entry name" value="LysR_HTH_N"/>
</dbReference>
<dbReference type="PANTHER" id="PTHR30537">
    <property type="entry name" value="HTH-TYPE TRANSCRIPTIONAL REGULATOR"/>
    <property type="match status" value="1"/>
</dbReference>
<dbReference type="Pfam" id="PF00126">
    <property type="entry name" value="HTH_1"/>
    <property type="match status" value="1"/>
</dbReference>
<dbReference type="Pfam" id="PF03466">
    <property type="entry name" value="LysR_substrate"/>
    <property type="match status" value="1"/>
</dbReference>
<feature type="chain" id="PRO_5011525443" evidence="5">
    <location>
        <begin position="25"/>
        <end position="299"/>
    </location>
</feature>
<sequence>MMDRLTSMAVFVRAVDLGSFAAAAAALGLSAPMVGKHVRFLEERLGVRLLNRTTRRQSLTEFGLAYYERCRTVLAEAEAADALAADQFGEPRGKLRVALPVLFGRCCVMPILLDLARRHPQLELDLAFGDGFVDLAEGGHDLAIRTGELHDAAHLVTRRLARQHMIVCAAPSYLDARGTPTRLADLADHDALIYRRSGGVRPWLFPCEDGPAAEVMPRHRLRFDDLEAIADAALLGMGLAWLPSWLVRERLKAGALVELLPGEGRLPYDVHALWLQTPHLPPKVRVAIDALAAELPGLM</sequence>
<evidence type="ECO:0000313" key="8">
    <source>
        <dbReference type="Proteomes" id="UP000199664"/>
    </source>
</evidence>
<feature type="domain" description="HTH lysR-type" evidence="6">
    <location>
        <begin position="3"/>
        <end position="60"/>
    </location>
</feature>
<evidence type="ECO:0000256" key="2">
    <source>
        <dbReference type="ARBA" id="ARBA00023015"/>
    </source>
</evidence>
<evidence type="ECO:0000259" key="6">
    <source>
        <dbReference type="PROSITE" id="PS50931"/>
    </source>
</evidence>
<dbReference type="PROSITE" id="PS50931">
    <property type="entry name" value="HTH_LYSR"/>
    <property type="match status" value="1"/>
</dbReference>
<keyword evidence="4" id="KW-0804">Transcription</keyword>
<accession>A0A1H7XPC4</accession>
<dbReference type="GO" id="GO:0043565">
    <property type="term" value="F:sequence-specific DNA binding"/>
    <property type="evidence" value="ECO:0007669"/>
    <property type="project" value="TreeGrafter"/>
</dbReference>
<protein>
    <submittedName>
        <fullName evidence="7">DNA-binding transcriptional regulator, LysR family</fullName>
    </submittedName>
</protein>
<keyword evidence="8" id="KW-1185">Reference proteome</keyword>
<gene>
    <name evidence="7" type="ORF">SAMN04515666_11084</name>
</gene>
<dbReference type="CDD" id="cd08475">
    <property type="entry name" value="PBP2_CrgA_like_6"/>
    <property type="match status" value="1"/>
</dbReference>
<dbReference type="Gene3D" id="1.10.10.10">
    <property type="entry name" value="Winged helix-like DNA-binding domain superfamily/Winged helix DNA-binding domain"/>
    <property type="match status" value="1"/>
</dbReference>
<organism evidence="7 8">
    <name type="scientific">Bosea lupini</name>
    <dbReference type="NCBI Taxonomy" id="1036779"/>
    <lineage>
        <taxon>Bacteria</taxon>
        <taxon>Pseudomonadati</taxon>
        <taxon>Pseudomonadota</taxon>
        <taxon>Alphaproteobacteria</taxon>
        <taxon>Hyphomicrobiales</taxon>
        <taxon>Boseaceae</taxon>
        <taxon>Bosea</taxon>
    </lineage>
</organism>
<dbReference type="PANTHER" id="PTHR30537:SF5">
    <property type="entry name" value="HTH-TYPE TRANSCRIPTIONAL ACTIVATOR TTDR-RELATED"/>
    <property type="match status" value="1"/>
</dbReference>
<keyword evidence="2" id="KW-0805">Transcription regulation</keyword>
<dbReference type="SUPFAM" id="SSF53850">
    <property type="entry name" value="Periplasmic binding protein-like II"/>
    <property type="match status" value="1"/>
</dbReference>